<dbReference type="InterPro" id="IPR004158">
    <property type="entry name" value="DUF247_pln"/>
</dbReference>
<proteinExistence type="predicted"/>
<dbReference type="Pfam" id="PF03140">
    <property type="entry name" value="DUF247"/>
    <property type="match status" value="1"/>
</dbReference>
<dbReference type="Proteomes" id="UP000541444">
    <property type="component" value="Unassembled WGS sequence"/>
</dbReference>
<dbReference type="PANTHER" id="PTHR31170:SF25">
    <property type="entry name" value="BNAA09G04570D PROTEIN"/>
    <property type="match status" value="1"/>
</dbReference>
<organism evidence="1 2">
    <name type="scientific">Kingdonia uniflora</name>
    <dbReference type="NCBI Taxonomy" id="39325"/>
    <lineage>
        <taxon>Eukaryota</taxon>
        <taxon>Viridiplantae</taxon>
        <taxon>Streptophyta</taxon>
        <taxon>Embryophyta</taxon>
        <taxon>Tracheophyta</taxon>
        <taxon>Spermatophyta</taxon>
        <taxon>Magnoliopsida</taxon>
        <taxon>Ranunculales</taxon>
        <taxon>Circaeasteraceae</taxon>
        <taxon>Kingdonia</taxon>
    </lineage>
</organism>
<evidence type="ECO:0000313" key="1">
    <source>
        <dbReference type="EMBL" id="KAF6142073.1"/>
    </source>
</evidence>
<dbReference type="AlphaFoldDB" id="A0A7J7LHG4"/>
<comment type="caution">
    <text evidence="1">The sequence shown here is derived from an EMBL/GenBank/DDBJ whole genome shotgun (WGS) entry which is preliminary data.</text>
</comment>
<sequence length="109" mass="12626">MERHKWRSLHKIVNRTNHDAKAYLNCVKELEKKARACYEGIIALSSEEFVEMMVLDGCFILEFFRGVAEGFINLGYSQNDPVFNSYIAQQSYEKPVSNSRRGKRIVFGT</sequence>
<protein>
    <submittedName>
        <fullName evidence="1">Uncharacterized protein</fullName>
    </submittedName>
</protein>
<dbReference type="OrthoDB" id="1749033at2759"/>
<accession>A0A7J7LHG4</accession>
<name>A0A7J7LHG4_9MAGN</name>
<reference evidence="1 2" key="1">
    <citation type="journal article" date="2020" name="IScience">
        <title>Genome Sequencing of the Endangered Kingdonia uniflora (Circaeasteraceae, Ranunculales) Reveals Potential Mechanisms of Evolutionary Specialization.</title>
        <authorList>
            <person name="Sun Y."/>
            <person name="Deng T."/>
            <person name="Zhang A."/>
            <person name="Moore M.J."/>
            <person name="Landis J.B."/>
            <person name="Lin N."/>
            <person name="Zhang H."/>
            <person name="Zhang X."/>
            <person name="Huang J."/>
            <person name="Zhang X."/>
            <person name="Sun H."/>
            <person name="Wang H."/>
        </authorList>
    </citation>
    <scope>NUCLEOTIDE SEQUENCE [LARGE SCALE GENOMIC DNA]</scope>
    <source>
        <strain evidence="1">TB1705</strain>
        <tissue evidence="1">Leaf</tissue>
    </source>
</reference>
<dbReference type="EMBL" id="JACGCM010002282">
    <property type="protein sequence ID" value="KAF6142073.1"/>
    <property type="molecule type" value="Genomic_DNA"/>
</dbReference>
<gene>
    <name evidence="1" type="ORF">GIB67_001270</name>
</gene>
<keyword evidence="2" id="KW-1185">Reference proteome</keyword>
<evidence type="ECO:0000313" key="2">
    <source>
        <dbReference type="Proteomes" id="UP000541444"/>
    </source>
</evidence>
<dbReference type="PANTHER" id="PTHR31170">
    <property type="entry name" value="BNAC04G53230D PROTEIN"/>
    <property type="match status" value="1"/>
</dbReference>